<comment type="subunit">
    <text evidence="8">Component of the small nucleolar ribonucleoprotein particles containing H/ACA-type snoRNAs (H/ACA snoRNPs).</text>
</comment>
<dbReference type="GO" id="GO:0034513">
    <property type="term" value="F:box H/ACA snoRNA binding"/>
    <property type="evidence" value="ECO:0007669"/>
    <property type="project" value="TreeGrafter"/>
</dbReference>
<evidence type="ECO:0000256" key="6">
    <source>
        <dbReference type="ARBA" id="ARBA00023274"/>
    </source>
</evidence>
<organism evidence="10 11">
    <name type="scientific">Oryzias javanicus</name>
    <name type="common">Javanese ricefish</name>
    <name type="synonym">Aplocheilus javanicus</name>
    <dbReference type="NCBI Taxonomy" id="123683"/>
    <lineage>
        <taxon>Eukaryota</taxon>
        <taxon>Metazoa</taxon>
        <taxon>Chordata</taxon>
        <taxon>Craniata</taxon>
        <taxon>Vertebrata</taxon>
        <taxon>Euteleostomi</taxon>
        <taxon>Actinopterygii</taxon>
        <taxon>Neopterygii</taxon>
        <taxon>Teleostei</taxon>
        <taxon>Neoteleostei</taxon>
        <taxon>Acanthomorphata</taxon>
        <taxon>Ovalentaria</taxon>
        <taxon>Atherinomorphae</taxon>
        <taxon>Beloniformes</taxon>
        <taxon>Adrianichthyidae</taxon>
        <taxon>Oryziinae</taxon>
        <taxon>Oryzias</taxon>
    </lineage>
</organism>
<reference evidence="10 11" key="1">
    <citation type="submission" date="2018-11" db="EMBL/GenBank/DDBJ databases">
        <authorList>
            <person name="Lopez-Roques C."/>
            <person name="Donnadieu C."/>
            <person name="Bouchez O."/>
            <person name="Klopp C."/>
            <person name="Cabau C."/>
            <person name="Zahm M."/>
        </authorList>
    </citation>
    <scope>NUCLEOTIDE SEQUENCE [LARGE SCALE GENOMIC DNA]</scope>
    <source>
        <strain evidence="10">RS831</strain>
        <tissue evidence="10">Whole body</tissue>
    </source>
</reference>
<sequence length="275" mass="29650">MFPALFGCFCDAGSNQDVFQRGGTRRRGRGGGFNRGGGGGFNRGGGGFNRGGGGFNRGGGGFGRGGGRGGYNRQQDYGPPERVVAVGEFMHPCEDDIVCKCTTEENKVPYFNAPVYLENKEQIGKVDEIFGQLRDFYFSVKLSENMKASSFKKLQKFYIDPMKLLPLQRFLPRPPGRRDPRGEGGVAGEVEEEEEEVVEEVSGVGGAEVDAGEEASEEEEAVEVEVSEEDDSGSGTDPAGAAALPVALEELRTWIFYFGGNAVACFLCMNRCISV</sequence>
<dbReference type="Gene3D" id="2.40.10.230">
    <property type="entry name" value="Probable tRNA pseudouridine synthase domain"/>
    <property type="match status" value="1"/>
</dbReference>
<keyword evidence="6 8" id="KW-0687">Ribonucleoprotein</keyword>
<dbReference type="InterPro" id="IPR009000">
    <property type="entry name" value="Transl_B-barrel_sf"/>
</dbReference>
<evidence type="ECO:0000256" key="1">
    <source>
        <dbReference type="ARBA" id="ARBA00004604"/>
    </source>
</evidence>
<dbReference type="FunFam" id="2.40.10.230:FF:000001">
    <property type="entry name" value="H/ACA ribonucleoprotein complex subunit"/>
    <property type="match status" value="1"/>
</dbReference>
<reference evidence="10 11" key="2">
    <citation type="submission" date="2019-01" db="EMBL/GenBank/DDBJ databases">
        <title>A chromosome length genome reference of the Java medaka (oryzias javanicus).</title>
        <authorList>
            <person name="Herpin A."/>
            <person name="Takehana Y."/>
            <person name="Naruse K."/>
            <person name="Ansai S."/>
            <person name="Kawaguchi M."/>
        </authorList>
    </citation>
    <scope>NUCLEOTIDE SEQUENCE [LARGE SCALE GENOMIC DNA]</scope>
    <source>
        <strain evidence="10">RS831</strain>
        <tissue evidence="10">Whole body</tissue>
    </source>
</reference>
<feature type="compositionally biased region" description="Gly residues" evidence="9">
    <location>
        <begin position="30"/>
        <end position="70"/>
    </location>
</feature>
<keyword evidence="5 8" id="KW-0539">Nucleus</keyword>
<dbReference type="InterPro" id="IPR038664">
    <property type="entry name" value="Gar1/Naf1_Cbf5-bd_sf"/>
</dbReference>
<evidence type="ECO:0000313" key="10">
    <source>
        <dbReference type="EMBL" id="RVE67695.1"/>
    </source>
</evidence>
<evidence type="ECO:0000256" key="8">
    <source>
        <dbReference type="RuleBase" id="RU364004"/>
    </source>
</evidence>
<keyword evidence="11" id="KW-1185">Reference proteome</keyword>
<feature type="compositionally biased region" description="Acidic residues" evidence="9">
    <location>
        <begin position="210"/>
        <end position="232"/>
    </location>
</feature>
<feature type="compositionally biased region" description="Acidic residues" evidence="9">
    <location>
        <begin position="189"/>
        <end position="199"/>
    </location>
</feature>
<feature type="region of interest" description="Disordered" evidence="9">
    <location>
        <begin position="170"/>
        <end position="240"/>
    </location>
</feature>
<gene>
    <name evidence="10" type="ORF">OJAV_G00105710</name>
</gene>
<evidence type="ECO:0000256" key="5">
    <source>
        <dbReference type="ARBA" id="ARBA00023242"/>
    </source>
</evidence>
<dbReference type="InterPro" id="IPR007504">
    <property type="entry name" value="H/ACA_rnp_Gar1/Naf1"/>
</dbReference>
<protein>
    <recommendedName>
        <fullName evidence="8">H/ACA ribonucleoprotein complex subunit</fullName>
    </recommendedName>
</protein>
<proteinExistence type="inferred from homology"/>
<evidence type="ECO:0000256" key="2">
    <source>
        <dbReference type="ARBA" id="ARBA00022517"/>
    </source>
</evidence>
<dbReference type="Pfam" id="PF04410">
    <property type="entry name" value="Gar1"/>
    <property type="match status" value="1"/>
</dbReference>
<dbReference type="AlphaFoldDB" id="A0A437CYB5"/>
<dbReference type="EMBL" id="CM012446">
    <property type="protein sequence ID" value="RVE67695.1"/>
    <property type="molecule type" value="Genomic_DNA"/>
</dbReference>
<keyword evidence="4 8" id="KW-0694">RNA-binding</keyword>
<evidence type="ECO:0000256" key="9">
    <source>
        <dbReference type="SAM" id="MobiDB-lite"/>
    </source>
</evidence>
<keyword evidence="3 8" id="KW-0698">rRNA processing</keyword>
<evidence type="ECO:0000313" key="11">
    <source>
        <dbReference type="Proteomes" id="UP000283210"/>
    </source>
</evidence>
<evidence type="ECO:0000256" key="4">
    <source>
        <dbReference type="ARBA" id="ARBA00022884"/>
    </source>
</evidence>
<accession>A0A437CYB5</accession>
<keyword evidence="2 8" id="KW-0690">Ribosome biogenesis</keyword>
<dbReference type="PANTHER" id="PTHR23237:SF6">
    <property type="entry name" value="H_ACA RIBONUCLEOPROTEIN COMPLEX SUBUNIT 1"/>
    <property type="match status" value="1"/>
</dbReference>
<dbReference type="GO" id="GO:0000454">
    <property type="term" value="P:snoRNA guided rRNA pseudouridine synthesis"/>
    <property type="evidence" value="ECO:0007669"/>
    <property type="project" value="TreeGrafter"/>
</dbReference>
<evidence type="ECO:0000256" key="7">
    <source>
        <dbReference type="ARBA" id="ARBA00038293"/>
    </source>
</evidence>
<comment type="similarity">
    <text evidence="7 8">Belongs to the GAR1 family.</text>
</comment>
<comment type="subcellular location">
    <subcellularLocation>
        <location evidence="1 8">Nucleus</location>
        <location evidence="1 8">Nucleolus</location>
    </subcellularLocation>
</comment>
<evidence type="ECO:0000256" key="3">
    <source>
        <dbReference type="ARBA" id="ARBA00022552"/>
    </source>
</evidence>
<dbReference type="GO" id="GO:0031429">
    <property type="term" value="C:box H/ACA snoRNP complex"/>
    <property type="evidence" value="ECO:0007669"/>
    <property type="project" value="TreeGrafter"/>
</dbReference>
<dbReference type="SUPFAM" id="SSF50447">
    <property type="entry name" value="Translation proteins"/>
    <property type="match status" value="1"/>
</dbReference>
<name>A0A437CYB5_ORYJA</name>
<feature type="region of interest" description="Disordered" evidence="9">
    <location>
        <begin position="20"/>
        <end position="77"/>
    </location>
</feature>
<dbReference type="OrthoDB" id="2187159at2759"/>
<dbReference type="Proteomes" id="UP000283210">
    <property type="component" value="Chromosome 10"/>
</dbReference>
<dbReference type="PANTHER" id="PTHR23237">
    <property type="entry name" value="NUCLEOLAR PROTEIN FAMILY A MEMBER 1 SNORNP PROTEIN GAR1"/>
    <property type="match status" value="1"/>
</dbReference>
<comment type="function">
    <text evidence="8">Required for ribosome biogenesis. Part of a complex which catalyzes pseudouridylation of rRNA. This involves the isomerization of uridine such that the ribose is subsequently attached to C5, instead of the normal N1. Pseudouridine ("psi") residues may serve to stabilize the conformation of rRNAs.</text>
</comment>